<feature type="region of interest" description="Disordered" evidence="2">
    <location>
        <begin position="72"/>
        <end position="100"/>
    </location>
</feature>
<dbReference type="Proteomes" id="UP000800093">
    <property type="component" value="Unassembled WGS sequence"/>
</dbReference>
<keyword evidence="5" id="KW-1185">Reference proteome</keyword>
<evidence type="ECO:0000313" key="5">
    <source>
        <dbReference type="Proteomes" id="UP000800093"/>
    </source>
</evidence>
<accession>A0A9P4KA84</accession>
<keyword evidence="1" id="KW-0862">Zinc</keyword>
<dbReference type="AlphaFoldDB" id="A0A9P4KA84"/>
<sequence length="494" mass="56726">MEAMMSPPMELSRWYEIYASAMELESFEQVQLSNALLALISQNSITEGQVLLPPTNIEHDITYAAPLDTAFEHPNSQTSSSLSSSAASISSTEEPHTEPVRLFSQPLVASEGDESPWPEASASSDIIPLTTTLPHNHVHEVNDRKAVLAHNPSMPFTYSTNSTKGRFHCPLCLELDVRVSFNAKHDSKRHLHNFHEAKFEWFCSSCSEFFDRDRDFRKHFRKCHHGQLLPQNNRHSVPDKCVYACGFTDCRWITYNFKDWWDHVARCMKEKPVKEWSYTWRMRNLLRHPRIAPTWKHIRSHWCESRGIDTSKLQWDPKITRSIRQQLESHVFESTLEELLEKLLVLGLRNSNPRLDSVFLPDQKQPTSTSSAGYQPTPPAAEYFPFTQDTFPQHDQGRMQFFDKSYSTTTLPPENMSYGRRNVLMTDVPSPSSIDPNTSQAGNSAPLDQDNISWQNFLYTDTYSTNTTRPLPDEPNNSTAGSFRVLRSSSRCNF</sequence>
<proteinExistence type="predicted"/>
<comment type="caution">
    <text evidence="4">The sequence shown here is derived from an EMBL/GenBank/DDBJ whole genome shotgun (WGS) entry which is preliminary data.</text>
</comment>
<feature type="region of interest" description="Disordered" evidence="2">
    <location>
        <begin position="429"/>
        <end position="449"/>
    </location>
</feature>
<dbReference type="PROSITE" id="PS00028">
    <property type="entry name" value="ZINC_FINGER_C2H2_1"/>
    <property type="match status" value="1"/>
</dbReference>
<dbReference type="PROSITE" id="PS50157">
    <property type="entry name" value="ZINC_FINGER_C2H2_2"/>
    <property type="match status" value="1"/>
</dbReference>
<feature type="region of interest" description="Disordered" evidence="2">
    <location>
        <begin position="358"/>
        <end position="380"/>
    </location>
</feature>
<keyword evidence="1" id="KW-0863">Zinc-finger</keyword>
<evidence type="ECO:0000256" key="2">
    <source>
        <dbReference type="SAM" id="MobiDB-lite"/>
    </source>
</evidence>
<evidence type="ECO:0000256" key="1">
    <source>
        <dbReference type="PROSITE-ProRule" id="PRU00042"/>
    </source>
</evidence>
<feature type="compositionally biased region" description="Polar residues" evidence="2">
    <location>
        <begin position="364"/>
        <end position="374"/>
    </location>
</feature>
<organism evidence="4 5">
    <name type="scientific">Lojkania enalia</name>
    <dbReference type="NCBI Taxonomy" id="147567"/>
    <lineage>
        <taxon>Eukaryota</taxon>
        <taxon>Fungi</taxon>
        <taxon>Dikarya</taxon>
        <taxon>Ascomycota</taxon>
        <taxon>Pezizomycotina</taxon>
        <taxon>Dothideomycetes</taxon>
        <taxon>Pleosporomycetidae</taxon>
        <taxon>Pleosporales</taxon>
        <taxon>Pleosporales incertae sedis</taxon>
        <taxon>Lojkania</taxon>
    </lineage>
</organism>
<keyword evidence="1" id="KW-0479">Metal-binding</keyword>
<feature type="compositionally biased region" description="Low complexity" evidence="2">
    <location>
        <begin position="76"/>
        <end position="92"/>
    </location>
</feature>
<feature type="domain" description="C2H2-type" evidence="3">
    <location>
        <begin position="201"/>
        <end position="229"/>
    </location>
</feature>
<dbReference type="EMBL" id="ML986619">
    <property type="protein sequence ID" value="KAF2264107.1"/>
    <property type="molecule type" value="Genomic_DNA"/>
</dbReference>
<reference evidence="5" key="1">
    <citation type="journal article" date="2020" name="Stud. Mycol.">
        <title>101 Dothideomycetes genomes: A test case for predicting lifestyles and emergence of pathogens.</title>
        <authorList>
            <person name="Haridas S."/>
            <person name="Albert R."/>
            <person name="Binder M."/>
            <person name="Bloem J."/>
            <person name="LaButti K."/>
            <person name="Salamov A."/>
            <person name="Andreopoulos B."/>
            <person name="Baker S."/>
            <person name="Barry K."/>
            <person name="Bills G."/>
            <person name="Bluhm B."/>
            <person name="Cannon C."/>
            <person name="Castanera R."/>
            <person name="Culley D."/>
            <person name="Daum C."/>
            <person name="Ezra D."/>
            <person name="Gonzalez J."/>
            <person name="Henrissat B."/>
            <person name="Kuo A."/>
            <person name="Liang C."/>
            <person name="Lipzen A."/>
            <person name="Lutzoni F."/>
            <person name="Magnuson J."/>
            <person name="Mondo S."/>
            <person name="Nolan M."/>
            <person name="Ohm R."/>
            <person name="Pangilinan J."/>
            <person name="Park H.-J."/>
            <person name="Ramirez L."/>
            <person name="Alfaro M."/>
            <person name="Sun H."/>
            <person name="Tritt A."/>
            <person name="Yoshinaga Y."/>
            <person name="Zwiers L.-H."/>
            <person name="Turgeon B."/>
            <person name="Goodwin S."/>
            <person name="Spatafora J."/>
            <person name="Crous P."/>
            <person name="Grigoriev I."/>
        </authorList>
    </citation>
    <scope>NUCLEOTIDE SEQUENCE [LARGE SCALE GENOMIC DNA]</scope>
    <source>
        <strain evidence="5">CBS 304.66</strain>
    </source>
</reference>
<protein>
    <recommendedName>
        <fullName evidence="3">C2H2-type domain-containing protein</fullName>
    </recommendedName>
</protein>
<evidence type="ECO:0000313" key="4">
    <source>
        <dbReference type="EMBL" id="KAF2264107.1"/>
    </source>
</evidence>
<dbReference type="GO" id="GO:0008270">
    <property type="term" value="F:zinc ion binding"/>
    <property type="evidence" value="ECO:0007669"/>
    <property type="project" value="UniProtKB-KW"/>
</dbReference>
<name>A0A9P4KA84_9PLEO</name>
<gene>
    <name evidence="4" type="ORF">CC78DRAFT_617137</name>
</gene>
<dbReference type="InterPro" id="IPR013087">
    <property type="entry name" value="Znf_C2H2_type"/>
</dbReference>
<evidence type="ECO:0000259" key="3">
    <source>
        <dbReference type="PROSITE" id="PS50157"/>
    </source>
</evidence>
<feature type="region of interest" description="Disordered" evidence="2">
    <location>
        <begin position="465"/>
        <end position="494"/>
    </location>
</feature>
<dbReference type="OrthoDB" id="3801225at2759"/>
<feature type="compositionally biased region" description="Polar residues" evidence="2">
    <location>
        <begin position="429"/>
        <end position="443"/>
    </location>
</feature>